<protein>
    <submittedName>
        <fullName evidence="3">PolC-type DNA polymerase III</fullName>
    </submittedName>
</protein>
<feature type="domain" description="Exonuclease" evidence="2">
    <location>
        <begin position="27"/>
        <end position="193"/>
    </location>
</feature>
<keyword evidence="1" id="KW-0378">Hydrolase</keyword>
<dbReference type="InterPro" id="IPR012337">
    <property type="entry name" value="RNaseH-like_sf"/>
</dbReference>
<dbReference type="Gene3D" id="3.30.420.10">
    <property type="entry name" value="Ribonuclease H-like superfamily/Ribonuclease H"/>
    <property type="match status" value="1"/>
</dbReference>
<dbReference type="Pfam" id="PF00929">
    <property type="entry name" value="RNase_T"/>
    <property type="match status" value="1"/>
</dbReference>
<dbReference type="SUPFAM" id="SSF53098">
    <property type="entry name" value="Ribonuclease H-like"/>
    <property type="match status" value="1"/>
</dbReference>
<evidence type="ECO:0000256" key="1">
    <source>
        <dbReference type="ARBA" id="ARBA00022839"/>
    </source>
</evidence>
<dbReference type="InterPro" id="IPR036397">
    <property type="entry name" value="RNaseH_sf"/>
</dbReference>
<reference evidence="4" key="1">
    <citation type="journal article" date="2019" name="Int. J. Syst. Evol. Microbiol.">
        <title>The Global Catalogue of Microorganisms (GCM) 10K type strain sequencing project: providing services to taxonomists for standard genome sequencing and annotation.</title>
        <authorList>
            <consortium name="The Broad Institute Genomics Platform"/>
            <consortium name="The Broad Institute Genome Sequencing Center for Infectious Disease"/>
            <person name="Wu L."/>
            <person name="Ma J."/>
        </authorList>
    </citation>
    <scope>NUCLEOTIDE SEQUENCE [LARGE SCALE GENOMIC DNA]</scope>
    <source>
        <strain evidence="4">TISTR 2241</strain>
    </source>
</reference>
<dbReference type="PANTHER" id="PTHR30231">
    <property type="entry name" value="DNA POLYMERASE III SUBUNIT EPSILON"/>
    <property type="match status" value="1"/>
</dbReference>
<proteinExistence type="predicted"/>
<dbReference type="InterPro" id="IPR013520">
    <property type="entry name" value="Ribonucl_H"/>
</dbReference>
<dbReference type="RefSeq" id="WP_141191605.1">
    <property type="nucleotide sequence ID" value="NZ_JBHUMR010000025.1"/>
</dbReference>
<evidence type="ECO:0000313" key="4">
    <source>
        <dbReference type="Proteomes" id="UP001597458"/>
    </source>
</evidence>
<dbReference type="NCBIfam" id="TIGR00573">
    <property type="entry name" value="dnaq"/>
    <property type="match status" value="1"/>
</dbReference>
<sequence>MNKLNTEYNHDYVDYMKYQKSKSLPSDFIVIDFETTGLSHKSCEIIQMAAIKYIEGEESERFVTLVQPFRSISSTITRLTGITNEAVATAPLIDQVLPDFVQFLENHVIIAHNASFDMKFLLHNAYYLGLDKPNNEVIDTVYLARKHMKDVRNHKLETLKTALGLSNMISHRADTDCVVTAEVYKKCRDHHMAGIK</sequence>
<evidence type="ECO:0000259" key="2">
    <source>
        <dbReference type="SMART" id="SM00479"/>
    </source>
</evidence>
<accession>A0ABW5PV51</accession>
<keyword evidence="4" id="KW-1185">Reference proteome</keyword>
<dbReference type="SMART" id="SM00479">
    <property type="entry name" value="EXOIII"/>
    <property type="match status" value="1"/>
</dbReference>
<gene>
    <name evidence="3" type="ORF">ACFSTF_15620</name>
</gene>
<keyword evidence="1" id="KW-0269">Exonuclease</keyword>
<dbReference type="PANTHER" id="PTHR30231:SF41">
    <property type="entry name" value="DNA POLYMERASE III SUBUNIT EPSILON"/>
    <property type="match status" value="1"/>
</dbReference>
<keyword evidence="1" id="KW-0540">Nuclease</keyword>
<dbReference type="CDD" id="cd06127">
    <property type="entry name" value="DEDDh"/>
    <property type="match status" value="1"/>
</dbReference>
<dbReference type="InterPro" id="IPR006054">
    <property type="entry name" value="DnaQ"/>
</dbReference>
<organism evidence="3 4">
    <name type="scientific">Terrilactibacillus laevilacticus</name>
    <dbReference type="NCBI Taxonomy" id="1380157"/>
    <lineage>
        <taxon>Bacteria</taxon>
        <taxon>Bacillati</taxon>
        <taxon>Bacillota</taxon>
        <taxon>Bacilli</taxon>
        <taxon>Bacillales</taxon>
        <taxon>Bacillaceae</taxon>
        <taxon>Terrilactibacillus</taxon>
    </lineage>
</organism>
<name>A0ABW5PV51_9BACI</name>
<dbReference type="Proteomes" id="UP001597458">
    <property type="component" value="Unassembled WGS sequence"/>
</dbReference>
<comment type="caution">
    <text evidence="3">The sequence shown here is derived from an EMBL/GenBank/DDBJ whole genome shotgun (WGS) entry which is preliminary data.</text>
</comment>
<evidence type="ECO:0000313" key="3">
    <source>
        <dbReference type="EMBL" id="MFD2618718.1"/>
    </source>
</evidence>
<dbReference type="EMBL" id="JBHUMR010000025">
    <property type="protein sequence ID" value="MFD2618718.1"/>
    <property type="molecule type" value="Genomic_DNA"/>
</dbReference>